<reference evidence="2" key="1">
    <citation type="submission" date="2023-07" db="EMBL/GenBank/DDBJ databases">
        <title>draft genome sequence of fig (Ficus carica).</title>
        <authorList>
            <person name="Takahashi T."/>
            <person name="Nishimura K."/>
        </authorList>
    </citation>
    <scope>NUCLEOTIDE SEQUENCE</scope>
</reference>
<evidence type="ECO:0000313" key="3">
    <source>
        <dbReference type="Proteomes" id="UP001187192"/>
    </source>
</evidence>
<evidence type="ECO:0000256" key="1">
    <source>
        <dbReference type="SAM" id="Phobius"/>
    </source>
</evidence>
<keyword evidence="1" id="KW-0472">Membrane</keyword>
<keyword evidence="3" id="KW-1185">Reference proteome</keyword>
<dbReference type="PANTHER" id="PTHR31170">
    <property type="entry name" value="BNAC04G53230D PROTEIN"/>
    <property type="match status" value="1"/>
</dbReference>
<dbReference type="AlphaFoldDB" id="A0AA87Z6G8"/>
<comment type="caution">
    <text evidence="2">The sequence shown here is derived from an EMBL/GenBank/DDBJ whole genome shotgun (WGS) entry which is preliminary data.</text>
</comment>
<name>A0AA87Z6G8_FICCA</name>
<dbReference type="PANTHER" id="PTHR31170:SF17">
    <property type="match status" value="1"/>
</dbReference>
<feature type="transmembrane region" description="Helical" evidence="1">
    <location>
        <begin position="411"/>
        <end position="434"/>
    </location>
</feature>
<gene>
    <name evidence="2" type="ORF">TIFTF001_046074</name>
</gene>
<keyword evidence="1" id="KW-1133">Transmembrane helix</keyword>
<organism evidence="2 3">
    <name type="scientific">Ficus carica</name>
    <name type="common">Common fig</name>
    <dbReference type="NCBI Taxonomy" id="3494"/>
    <lineage>
        <taxon>Eukaryota</taxon>
        <taxon>Viridiplantae</taxon>
        <taxon>Streptophyta</taxon>
        <taxon>Embryophyta</taxon>
        <taxon>Tracheophyta</taxon>
        <taxon>Spermatophyta</taxon>
        <taxon>Magnoliopsida</taxon>
        <taxon>eudicotyledons</taxon>
        <taxon>Gunneridae</taxon>
        <taxon>Pentapetalae</taxon>
        <taxon>rosids</taxon>
        <taxon>fabids</taxon>
        <taxon>Rosales</taxon>
        <taxon>Moraceae</taxon>
        <taxon>Ficeae</taxon>
        <taxon>Ficus</taxon>
    </lineage>
</organism>
<dbReference type="Proteomes" id="UP001187192">
    <property type="component" value="Unassembled WGS sequence"/>
</dbReference>
<dbReference type="Pfam" id="PF03140">
    <property type="entry name" value="DUF247"/>
    <property type="match status" value="1"/>
</dbReference>
<evidence type="ECO:0000313" key="2">
    <source>
        <dbReference type="EMBL" id="GMN26644.1"/>
    </source>
</evidence>
<dbReference type="EMBL" id="BTGU01004405">
    <property type="protein sequence ID" value="GMN26644.1"/>
    <property type="molecule type" value="Genomic_DNA"/>
</dbReference>
<dbReference type="InterPro" id="IPR004158">
    <property type="entry name" value="DUF247_pln"/>
</dbReference>
<sequence length="436" mass="50071">MENARGDHITIEVDALANELKNTMRTTNLTMSPQRCIFKVPNILERHNPKAYAPNAFSIGPYHYGEEHLQATQKIKLKYLHDLVFSFEDPDTVLRTLIGAISKVQQKARACYGDPFDHISAPEFVKILVLDGCFLIQLFRKNADEKLQKDDDPVFTVSCMSQLLGHDLILLENQIPWMVLELLYDIITRKLEDPSVKSLNSLVLGYCRHTSTIFGKFDAVIYPFLPGDRKSNKHILDLLRNSLVLPSSIKEKKSMVQEQTMPSATRLMEAGIRFNENTSQKSILDIEFERTDGVLKIPPLAIHEDTESLFRNLICLEQCLPNCTPVVTCYAILLDNLINTTEDVELLCKSGIIDNHLNVDDAARVFNQLYDDAYIKEFYYEDLITDVDEYCKHNWPRYRAVLMRDYFKHPWAVVSVVAATILLILTFLQTFFTIKK</sequence>
<keyword evidence="1" id="KW-0812">Transmembrane</keyword>
<accession>A0AA87Z6G8</accession>
<dbReference type="Gramene" id="FCD_00024560-RA">
    <property type="protein sequence ID" value="FCD_00024560-RA:cds"/>
    <property type="gene ID" value="FCD_00024560"/>
</dbReference>
<protein>
    <submittedName>
        <fullName evidence="2">Uncharacterized protein</fullName>
    </submittedName>
</protein>
<proteinExistence type="predicted"/>